<feature type="domain" description="AB hydrolase-1" evidence="1">
    <location>
        <begin position="38"/>
        <end position="285"/>
    </location>
</feature>
<reference evidence="2 3" key="1">
    <citation type="submission" date="2017-03" db="EMBL/GenBank/DDBJ databases">
        <title>Draft genome sequence of Streptomyces scabrisporus NF3, endophyte isolated from Amphipterygium adstringens.</title>
        <authorList>
            <person name="Vazquez M."/>
            <person name="Ceapa C.D."/>
            <person name="Rodriguez Luna D."/>
            <person name="Sanchez Esquivel S."/>
        </authorList>
    </citation>
    <scope>NUCLEOTIDE SEQUENCE [LARGE SCALE GENOMIC DNA]</scope>
    <source>
        <strain evidence="2 3">NF3</strain>
    </source>
</reference>
<dbReference type="SUPFAM" id="SSF53474">
    <property type="entry name" value="alpha/beta-Hydrolases"/>
    <property type="match status" value="1"/>
</dbReference>
<dbReference type="InterPro" id="IPR050266">
    <property type="entry name" value="AB_hydrolase_sf"/>
</dbReference>
<dbReference type="InterPro" id="IPR000073">
    <property type="entry name" value="AB_hydrolase_1"/>
</dbReference>
<dbReference type="STRING" id="159449.B4N89_10155"/>
<dbReference type="GO" id="GO:0016020">
    <property type="term" value="C:membrane"/>
    <property type="evidence" value="ECO:0007669"/>
    <property type="project" value="TreeGrafter"/>
</dbReference>
<dbReference type="eggNOG" id="COG2267">
    <property type="taxonomic scope" value="Bacteria"/>
</dbReference>
<protein>
    <recommendedName>
        <fullName evidence="1">AB hydrolase-1 domain-containing protein</fullName>
    </recommendedName>
</protein>
<dbReference type="Pfam" id="PF12697">
    <property type="entry name" value="Abhydrolase_6"/>
    <property type="match status" value="1"/>
</dbReference>
<dbReference type="PANTHER" id="PTHR43798:SF33">
    <property type="entry name" value="HYDROLASE, PUTATIVE (AFU_ORTHOLOGUE AFUA_2G14860)-RELATED"/>
    <property type="match status" value="1"/>
</dbReference>
<keyword evidence="3" id="KW-1185">Reference proteome</keyword>
<dbReference type="Gene3D" id="3.40.50.1820">
    <property type="entry name" value="alpha/beta hydrolase"/>
    <property type="match status" value="1"/>
</dbReference>
<gene>
    <name evidence="2" type="ORF">B4N89_10155</name>
</gene>
<sequence>MVARHPVPVPPGEFVRIGGTALHVVREGAGPVVIATSGLGGAWFDWDPVVPPLTADCTVVRFDRPGLGYSQPDPRPPTLAHEADRIAALADALALPGPYVLLAHSLGAFHVEGFARMYPERTAGLVLVDPSNEEKPRPRPARQARIRAARALGGAMRATGVSRAIGPAARRSILFTQSRRHRDVADARWVRGSYGSGRFFAAALTENATYFDVAAELADLRRVAPLPDVPLRVLAAAGGYESLAARARWVRALRTLANLSPQGRCEVLDDSAHFVMLDRPDAVGDAVREVLAG</sequence>
<dbReference type="GO" id="GO:0003824">
    <property type="term" value="F:catalytic activity"/>
    <property type="evidence" value="ECO:0007669"/>
    <property type="project" value="UniProtKB-ARBA"/>
</dbReference>
<organism evidence="2 3">
    <name type="scientific">Embleya scabrispora</name>
    <dbReference type="NCBI Taxonomy" id="159449"/>
    <lineage>
        <taxon>Bacteria</taxon>
        <taxon>Bacillati</taxon>
        <taxon>Actinomycetota</taxon>
        <taxon>Actinomycetes</taxon>
        <taxon>Kitasatosporales</taxon>
        <taxon>Streptomycetaceae</taxon>
        <taxon>Embleya</taxon>
    </lineage>
</organism>
<accession>A0A1T3NX80</accession>
<dbReference type="PANTHER" id="PTHR43798">
    <property type="entry name" value="MONOACYLGLYCEROL LIPASE"/>
    <property type="match status" value="1"/>
</dbReference>
<dbReference type="EMBL" id="MWQN01000001">
    <property type="protein sequence ID" value="OPC81260.1"/>
    <property type="molecule type" value="Genomic_DNA"/>
</dbReference>
<dbReference type="InterPro" id="IPR029058">
    <property type="entry name" value="AB_hydrolase_fold"/>
</dbReference>
<dbReference type="AlphaFoldDB" id="A0A1T3NX80"/>
<evidence type="ECO:0000313" key="2">
    <source>
        <dbReference type="EMBL" id="OPC81260.1"/>
    </source>
</evidence>
<evidence type="ECO:0000259" key="1">
    <source>
        <dbReference type="Pfam" id="PF12697"/>
    </source>
</evidence>
<dbReference type="RefSeq" id="WP_078975564.1">
    <property type="nucleotide sequence ID" value="NZ_MWQN01000001.1"/>
</dbReference>
<evidence type="ECO:0000313" key="3">
    <source>
        <dbReference type="Proteomes" id="UP000190037"/>
    </source>
</evidence>
<dbReference type="OrthoDB" id="7185741at2"/>
<dbReference type="Proteomes" id="UP000190037">
    <property type="component" value="Unassembled WGS sequence"/>
</dbReference>
<proteinExistence type="predicted"/>
<name>A0A1T3NX80_9ACTN</name>
<comment type="caution">
    <text evidence="2">The sequence shown here is derived from an EMBL/GenBank/DDBJ whole genome shotgun (WGS) entry which is preliminary data.</text>
</comment>